<accession>A0ACC2JPE5</accession>
<sequence length="156" mass="17047">MKAILASGLISLSLFTGALAFEVPWYDHMSLGDAQCKNYTLDGHIFHASCKDTEFQDSDYVDMSIDLNGCFANYDGNLNYVINGGYSSSCNPCHLNGTKLECECGIGGPKGGTKHNEVELNSWRTIMVTWPATGNPAMVCEDTTGIEKREARPFFA</sequence>
<dbReference type="EMBL" id="JAPUUL010000781">
    <property type="protein sequence ID" value="KAJ8129381.1"/>
    <property type="molecule type" value="Genomic_DNA"/>
</dbReference>
<comment type="caution">
    <text evidence="1">The sequence shown here is derived from an EMBL/GenBank/DDBJ whole genome shotgun (WGS) entry which is preliminary data.</text>
</comment>
<protein>
    <submittedName>
        <fullName evidence="1">Uncharacterized protein</fullName>
    </submittedName>
</protein>
<keyword evidence="2" id="KW-1185">Reference proteome</keyword>
<evidence type="ECO:0000313" key="2">
    <source>
        <dbReference type="Proteomes" id="UP001153332"/>
    </source>
</evidence>
<evidence type="ECO:0000313" key="1">
    <source>
        <dbReference type="EMBL" id="KAJ8129381.1"/>
    </source>
</evidence>
<organism evidence="1 2">
    <name type="scientific">Lasiodiplodia mahajangana</name>
    <dbReference type="NCBI Taxonomy" id="1108764"/>
    <lineage>
        <taxon>Eukaryota</taxon>
        <taxon>Fungi</taxon>
        <taxon>Dikarya</taxon>
        <taxon>Ascomycota</taxon>
        <taxon>Pezizomycotina</taxon>
        <taxon>Dothideomycetes</taxon>
        <taxon>Dothideomycetes incertae sedis</taxon>
        <taxon>Botryosphaeriales</taxon>
        <taxon>Botryosphaeriaceae</taxon>
        <taxon>Lasiodiplodia</taxon>
    </lineage>
</organism>
<proteinExistence type="predicted"/>
<reference evidence="1" key="1">
    <citation type="submission" date="2022-12" db="EMBL/GenBank/DDBJ databases">
        <title>Genome Sequence of Lasiodiplodia mahajangana.</title>
        <authorList>
            <person name="Buettner E."/>
        </authorList>
    </citation>
    <scope>NUCLEOTIDE SEQUENCE</scope>
    <source>
        <strain evidence="1">VT137</strain>
    </source>
</reference>
<gene>
    <name evidence="1" type="ORF">O1611_g4251</name>
</gene>
<dbReference type="Proteomes" id="UP001153332">
    <property type="component" value="Unassembled WGS sequence"/>
</dbReference>
<name>A0ACC2JPE5_9PEZI</name>